<accession>A0A653B6S2</accession>
<reference evidence="1" key="1">
    <citation type="submission" date="2018-11" db="EMBL/GenBank/DDBJ databases">
        <authorList>
            <consortium name="Genoscope - CEA"/>
            <person name="William W."/>
        </authorList>
    </citation>
    <scope>NUCLEOTIDE SEQUENCE [LARGE SCALE GENOMIC DNA]</scope>
    <source>
        <strain evidence="1">T9AD</strain>
    </source>
</reference>
<protein>
    <submittedName>
        <fullName evidence="1">Uncharacterized protein</fullName>
    </submittedName>
</protein>
<gene>
    <name evidence="1" type="ORF">POT9AD_3358</name>
</gene>
<dbReference type="EMBL" id="LR130779">
    <property type="protein sequence ID" value="VDN64333.1"/>
    <property type="molecule type" value="Genomic_DNA"/>
</dbReference>
<dbReference type="AlphaFoldDB" id="A0A653B6S2"/>
<organism evidence="1">
    <name type="scientific">Ectopseudomonas oleovorans</name>
    <name type="common">Pseudomonas oleovorans</name>
    <dbReference type="NCBI Taxonomy" id="301"/>
    <lineage>
        <taxon>Bacteria</taxon>
        <taxon>Pseudomonadati</taxon>
        <taxon>Pseudomonadota</taxon>
        <taxon>Gammaproteobacteria</taxon>
        <taxon>Pseudomonadales</taxon>
        <taxon>Pseudomonadaceae</taxon>
        <taxon>Ectopseudomonas</taxon>
    </lineage>
</organism>
<name>A0A653B6S2_ECTOL</name>
<proteinExistence type="predicted"/>
<evidence type="ECO:0000313" key="1">
    <source>
        <dbReference type="EMBL" id="VDN64333.1"/>
    </source>
</evidence>
<sequence length="31" mass="3729">MYRGIRRNPPHNALAQGLKRPYPLKENVYYL</sequence>